<dbReference type="AlphaFoldDB" id="W1PK84"/>
<keyword evidence="3" id="KW-1185">Reference proteome</keyword>
<evidence type="ECO:0000313" key="3">
    <source>
        <dbReference type="Proteomes" id="UP000017836"/>
    </source>
</evidence>
<dbReference type="Gramene" id="ERN08139">
    <property type="protein sequence ID" value="ERN08139"/>
    <property type="gene ID" value="AMTR_s00018p00097460"/>
</dbReference>
<evidence type="ECO:0000256" key="1">
    <source>
        <dbReference type="SAM" id="MobiDB-lite"/>
    </source>
</evidence>
<gene>
    <name evidence="2" type="ORF">AMTR_s00018p00097460</name>
</gene>
<dbReference type="EMBL" id="KI393569">
    <property type="protein sequence ID" value="ERN08139.1"/>
    <property type="molecule type" value="Genomic_DNA"/>
</dbReference>
<dbReference type="Proteomes" id="UP000017836">
    <property type="component" value="Unassembled WGS sequence"/>
</dbReference>
<evidence type="ECO:0000313" key="2">
    <source>
        <dbReference type="EMBL" id="ERN08139.1"/>
    </source>
</evidence>
<sequence>MRKEITNFSLRGYFSLPEVDKVLIAVLGERNLGATRRKVAAHKMRRQVALVPSIKLLTIVLTNPGKSQRRSSRGDMDGPVQEHMSSSRCTNPTPPIRGNNPCMVHAGV</sequence>
<dbReference type="HOGENOM" id="CLU_2200464_0_0_1"/>
<feature type="region of interest" description="Disordered" evidence="1">
    <location>
        <begin position="63"/>
        <end position="108"/>
    </location>
</feature>
<organism evidence="2 3">
    <name type="scientific">Amborella trichopoda</name>
    <dbReference type="NCBI Taxonomy" id="13333"/>
    <lineage>
        <taxon>Eukaryota</taxon>
        <taxon>Viridiplantae</taxon>
        <taxon>Streptophyta</taxon>
        <taxon>Embryophyta</taxon>
        <taxon>Tracheophyta</taxon>
        <taxon>Spermatophyta</taxon>
        <taxon>Magnoliopsida</taxon>
        <taxon>Amborellales</taxon>
        <taxon>Amborellaceae</taxon>
        <taxon>Amborella</taxon>
    </lineage>
</organism>
<accession>W1PK84</accession>
<name>W1PK84_AMBTC</name>
<protein>
    <submittedName>
        <fullName evidence="2">Uncharacterized protein</fullName>
    </submittedName>
</protein>
<proteinExistence type="predicted"/>
<reference evidence="3" key="1">
    <citation type="journal article" date="2013" name="Science">
        <title>The Amborella genome and the evolution of flowering plants.</title>
        <authorList>
            <consortium name="Amborella Genome Project"/>
        </authorList>
    </citation>
    <scope>NUCLEOTIDE SEQUENCE [LARGE SCALE GENOMIC DNA]</scope>
</reference>